<dbReference type="Gene3D" id="3.40.50.150">
    <property type="entry name" value="Vaccinia Virus protein VP39"/>
    <property type="match status" value="2"/>
</dbReference>
<keyword evidence="7" id="KW-1185">Reference proteome</keyword>
<feature type="compositionally biased region" description="Low complexity" evidence="5">
    <location>
        <begin position="1"/>
        <end position="13"/>
    </location>
</feature>
<reference evidence="6 7" key="1">
    <citation type="journal article" date="2018" name="Mol. Plant">
        <title>The genome of Artemisia annua provides insight into the evolution of Asteraceae family and artemisinin biosynthesis.</title>
        <authorList>
            <person name="Shen Q."/>
            <person name="Zhang L."/>
            <person name="Liao Z."/>
            <person name="Wang S."/>
            <person name="Yan T."/>
            <person name="Shi P."/>
            <person name="Liu M."/>
            <person name="Fu X."/>
            <person name="Pan Q."/>
            <person name="Wang Y."/>
            <person name="Lv Z."/>
            <person name="Lu X."/>
            <person name="Zhang F."/>
            <person name="Jiang W."/>
            <person name="Ma Y."/>
            <person name="Chen M."/>
            <person name="Hao X."/>
            <person name="Li L."/>
            <person name="Tang Y."/>
            <person name="Lv G."/>
            <person name="Zhou Y."/>
            <person name="Sun X."/>
            <person name="Brodelius P.E."/>
            <person name="Rose J.K.C."/>
            <person name="Tang K."/>
        </authorList>
    </citation>
    <scope>NUCLEOTIDE SEQUENCE [LARGE SCALE GENOMIC DNA]</scope>
    <source>
        <strain evidence="7">cv. Huhao1</strain>
        <tissue evidence="6">Leaf</tissue>
    </source>
</reference>
<evidence type="ECO:0000256" key="2">
    <source>
        <dbReference type="ARBA" id="ARBA00022679"/>
    </source>
</evidence>
<dbReference type="InterPro" id="IPR019410">
    <property type="entry name" value="Methyltransf_16"/>
</dbReference>
<evidence type="ECO:0000313" key="7">
    <source>
        <dbReference type="Proteomes" id="UP000245207"/>
    </source>
</evidence>
<dbReference type="GO" id="GO:0005634">
    <property type="term" value="C:nucleus"/>
    <property type="evidence" value="ECO:0007669"/>
    <property type="project" value="TreeGrafter"/>
</dbReference>
<evidence type="ECO:0000256" key="5">
    <source>
        <dbReference type="SAM" id="MobiDB-lite"/>
    </source>
</evidence>
<dbReference type="GO" id="GO:0032259">
    <property type="term" value="P:methylation"/>
    <property type="evidence" value="ECO:0007669"/>
    <property type="project" value="UniProtKB-KW"/>
</dbReference>
<sequence length="410" mass="45562">MDVNNDSSDDVSSPEPHQAMKTTSDHHFRDSNSSDDVISITIIESMKEEYGLFVWPCSLILAEYVWQHRVRFAGVNVLELGAGTSLPGLVAAKVGANVVLTDDADRSEVLDNMRRVCELNNVKCEVMGLTWGVWDESFFSLQPQVILGADVLYDSSAFDNLFATVKLLLENSPGSVFITSYHNRSGHHLIEFLMVKWQLKCVKLLDGFSFLPPWKASGSMKEEYGLFVWPCSLILAEYVWQHRVRFAGVNVLELGAGTSLPGLVAAKVGANVVLTDDADRSEVLDNMRRVCELNNVKCEVMGLTWGVWDESFFSLQPQVILGADVLYDSSAFDNLFATVKLLLENSPGSVFITSYHNRSGHHLIEFLMVKWQLKCVKLLDGFSFLPPWKASGVSGNIQLVEIALSDVGKN</sequence>
<keyword evidence="2" id="KW-0808">Transferase</keyword>
<evidence type="ECO:0000313" key="6">
    <source>
        <dbReference type="EMBL" id="PWA97468.1"/>
    </source>
</evidence>
<keyword evidence="1" id="KW-0489">Methyltransferase</keyword>
<evidence type="ECO:0008006" key="8">
    <source>
        <dbReference type="Google" id="ProtNLM"/>
    </source>
</evidence>
<dbReference type="OrthoDB" id="407325at2759"/>
<evidence type="ECO:0000256" key="3">
    <source>
        <dbReference type="ARBA" id="ARBA00022691"/>
    </source>
</evidence>
<organism evidence="6 7">
    <name type="scientific">Artemisia annua</name>
    <name type="common">Sweet wormwood</name>
    <dbReference type="NCBI Taxonomy" id="35608"/>
    <lineage>
        <taxon>Eukaryota</taxon>
        <taxon>Viridiplantae</taxon>
        <taxon>Streptophyta</taxon>
        <taxon>Embryophyta</taxon>
        <taxon>Tracheophyta</taxon>
        <taxon>Spermatophyta</taxon>
        <taxon>Magnoliopsida</taxon>
        <taxon>eudicotyledons</taxon>
        <taxon>Gunneridae</taxon>
        <taxon>Pentapetalae</taxon>
        <taxon>asterids</taxon>
        <taxon>campanulids</taxon>
        <taxon>Asterales</taxon>
        <taxon>Asteraceae</taxon>
        <taxon>Asteroideae</taxon>
        <taxon>Anthemideae</taxon>
        <taxon>Artemisiinae</taxon>
        <taxon>Artemisia</taxon>
    </lineage>
</organism>
<gene>
    <name evidence="6" type="ORF">CTI12_AA007270</name>
</gene>
<proteinExistence type="inferred from homology"/>
<evidence type="ECO:0000256" key="4">
    <source>
        <dbReference type="ARBA" id="ARBA00043988"/>
    </source>
</evidence>
<feature type="region of interest" description="Disordered" evidence="5">
    <location>
        <begin position="1"/>
        <end position="31"/>
    </location>
</feature>
<dbReference type="PANTHER" id="PTHR14614">
    <property type="entry name" value="HEPATOCELLULAR CARCINOMA-ASSOCIATED ANTIGEN"/>
    <property type="match status" value="1"/>
</dbReference>
<name>A0A2U1QHL3_ARTAN</name>
<dbReference type="AlphaFoldDB" id="A0A2U1QHL3"/>
<evidence type="ECO:0000256" key="1">
    <source>
        <dbReference type="ARBA" id="ARBA00022603"/>
    </source>
</evidence>
<accession>A0A2U1QHL3</accession>
<comment type="similarity">
    <text evidence="4">Belongs to the methyltransferase superfamily. METTL23 family.</text>
</comment>
<dbReference type="PANTHER" id="PTHR14614:SF164">
    <property type="entry name" value="HISTONE-ARGININE METHYLTRANSFERASE METTL23"/>
    <property type="match status" value="1"/>
</dbReference>
<dbReference type="GO" id="GO:0008168">
    <property type="term" value="F:methyltransferase activity"/>
    <property type="evidence" value="ECO:0007669"/>
    <property type="project" value="UniProtKB-KW"/>
</dbReference>
<comment type="caution">
    <text evidence="6">The sequence shown here is derived from an EMBL/GenBank/DDBJ whole genome shotgun (WGS) entry which is preliminary data.</text>
</comment>
<dbReference type="GO" id="GO:0005737">
    <property type="term" value="C:cytoplasm"/>
    <property type="evidence" value="ECO:0007669"/>
    <property type="project" value="TreeGrafter"/>
</dbReference>
<dbReference type="Pfam" id="PF10294">
    <property type="entry name" value="Methyltransf_16"/>
    <property type="match status" value="2"/>
</dbReference>
<dbReference type="SUPFAM" id="SSF53335">
    <property type="entry name" value="S-adenosyl-L-methionine-dependent methyltransferases"/>
    <property type="match status" value="2"/>
</dbReference>
<dbReference type="Proteomes" id="UP000245207">
    <property type="component" value="Unassembled WGS sequence"/>
</dbReference>
<dbReference type="EMBL" id="PKPP01000121">
    <property type="protein sequence ID" value="PWA97468.1"/>
    <property type="molecule type" value="Genomic_DNA"/>
</dbReference>
<keyword evidence="3" id="KW-0949">S-adenosyl-L-methionine</keyword>
<dbReference type="STRING" id="35608.A0A2U1QHL3"/>
<dbReference type="InterPro" id="IPR029063">
    <property type="entry name" value="SAM-dependent_MTases_sf"/>
</dbReference>
<protein>
    <recommendedName>
        <fullName evidence="8">Methyltransferase family protein</fullName>
    </recommendedName>
</protein>